<organism evidence="1">
    <name type="scientific">marine metagenome</name>
    <dbReference type="NCBI Taxonomy" id="408172"/>
    <lineage>
        <taxon>unclassified sequences</taxon>
        <taxon>metagenomes</taxon>
        <taxon>ecological metagenomes</taxon>
    </lineage>
</organism>
<gene>
    <name evidence="1" type="ORF">METZ01_LOCUS5913</name>
</gene>
<dbReference type="AlphaFoldDB" id="A0A381NF77"/>
<evidence type="ECO:0000313" key="1">
    <source>
        <dbReference type="EMBL" id="SUZ53059.1"/>
    </source>
</evidence>
<reference evidence="1" key="1">
    <citation type="submission" date="2018-05" db="EMBL/GenBank/DDBJ databases">
        <authorList>
            <person name="Lanie J.A."/>
            <person name="Ng W.-L."/>
            <person name="Kazmierczak K.M."/>
            <person name="Andrzejewski T.M."/>
            <person name="Davidsen T.M."/>
            <person name="Wayne K.J."/>
            <person name="Tettelin H."/>
            <person name="Glass J.I."/>
            <person name="Rusch D."/>
            <person name="Podicherti R."/>
            <person name="Tsui H.-C.T."/>
            <person name="Winkler M.E."/>
        </authorList>
    </citation>
    <scope>NUCLEOTIDE SEQUENCE</scope>
</reference>
<accession>A0A381NF77</accession>
<sequence>MKPKGSKRYFLALLFKILVPPELPGCEPHIQAVTVLSYSVSEVCAVCQPGFLLTGISKAFP</sequence>
<proteinExistence type="predicted"/>
<dbReference type="EMBL" id="UINC01000311">
    <property type="protein sequence ID" value="SUZ53059.1"/>
    <property type="molecule type" value="Genomic_DNA"/>
</dbReference>
<name>A0A381NF77_9ZZZZ</name>
<protein>
    <submittedName>
        <fullName evidence="1">Uncharacterized protein</fullName>
    </submittedName>
</protein>